<accession>A0A180G9P4</accession>
<evidence type="ECO:0000313" key="3">
    <source>
        <dbReference type="Proteomes" id="UP000005240"/>
    </source>
</evidence>
<gene>
    <name evidence="1" type="ORF">PTTG_28718</name>
</gene>
<dbReference type="EMBL" id="ADAS02000131">
    <property type="protein sequence ID" value="OAV89344.1"/>
    <property type="molecule type" value="Genomic_DNA"/>
</dbReference>
<dbReference type="STRING" id="630390.A0A180G9P4"/>
<evidence type="ECO:0000313" key="2">
    <source>
        <dbReference type="EnsemblFungi" id="PTTG_28718-t43_1-p1"/>
    </source>
</evidence>
<dbReference type="CDD" id="cd22744">
    <property type="entry name" value="OTU"/>
    <property type="match status" value="1"/>
</dbReference>
<reference evidence="2" key="4">
    <citation type="submission" date="2025-05" db="UniProtKB">
        <authorList>
            <consortium name="EnsemblFungi"/>
        </authorList>
    </citation>
    <scope>IDENTIFICATION</scope>
    <source>
        <strain evidence="2">isolate 1-1 / race 1 (BBBD)</strain>
    </source>
</reference>
<dbReference type="Proteomes" id="UP000005240">
    <property type="component" value="Unassembled WGS sequence"/>
</dbReference>
<keyword evidence="3" id="KW-1185">Reference proteome</keyword>
<reference evidence="2 3" key="3">
    <citation type="journal article" date="2017" name="G3 (Bethesda)">
        <title>Comparative analysis highlights variable genome content of wheat rusts and divergence of the mating loci.</title>
        <authorList>
            <person name="Cuomo C.A."/>
            <person name="Bakkeren G."/>
            <person name="Khalil H.B."/>
            <person name="Panwar V."/>
            <person name="Joly D."/>
            <person name="Linning R."/>
            <person name="Sakthikumar S."/>
            <person name="Song X."/>
            <person name="Adiconis X."/>
            <person name="Fan L."/>
            <person name="Goldberg J.M."/>
            <person name="Levin J.Z."/>
            <person name="Young S."/>
            <person name="Zeng Q."/>
            <person name="Anikster Y."/>
            <person name="Bruce M."/>
            <person name="Wang M."/>
            <person name="Yin C."/>
            <person name="McCallum B."/>
            <person name="Szabo L.J."/>
            <person name="Hulbert S."/>
            <person name="Chen X."/>
            <person name="Fellers J.P."/>
        </authorList>
    </citation>
    <scope>NUCLEOTIDE SEQUENCE</scope>
    <source>
        <strain evidence="3">Isolate 1-1 / race 1 (BBBD)</strain>
        <strain evidence="2">isolate 1-1 / race 1 (BBBD)</strain>
    </source>
</reference>
<dbReference type="InterPro" id="IPR038765">
    <property type="entry name" value="Papain-like_cys_pep_sf"/>
</dbReference>
<evidence type="ECO:0000313" key="1">
    <source>
        <dbReference type="EMBL" id="OAV89344.1"/>
    </source>
</evidence>
<dbReference type="EnsemblFungi" id="PTTG_28718-t43_1">
    <property type="protein sequence ID" value="PTTG_28718-t43_1-p1"/>
    <property type="gene ID" value="PTTG_28718"/>
</dbReference>
<dbReference type="Gene3D" id="3.90.70.80">
    <property type="match status" value="1"/>
</dbReference>
<dbReference type="SUPFAM" id="SSF54001">
    <property type="entry name" value="Cysteine proteinases"/>
    <property type="match status" value="1"/>
</dbReference>
<sequence>MKIFNLHRPSNPVLYATLGDNPSIRDSSTNGLSNNIKKNRLEHVCNRSHSTAPPNRKHLIKKLPKAIQPHVEKMWDVRGDGHCGYRAAALGLGRSQDSFMEIRQKIVEEIKHRNEFYSHPGVLAHFTVQSLLNSIGTKSSCPCGRSHWLRAPDTFQIMANAFETPVIVYERGNSYVCFPHFCPPNDNPPIVIGKIPGINHVYSLKLKPDHNIPFPKGLQVWSQSASPEALAWELKYPPCLTEIAQEFQTYVPVPFFKKIINAAFSCVGTT</sequence>
<reference evidence="1" key="1">
    <citation type="submission" date="2009-11" db="EMBL/GenBank/DDBJ databases">
        <authorList>
            <consortium name="The Broad Institute Genome Sequencing Platform"/>
            <person name="Ward D."/>
            <person name="Feldgarden M."/>
            <person name="Earl A."/>
            <person name="Young S.K."/>
            <person name="Zeng Q."/>
            <person name="Koehrsen M."/>
            <person name="Alvarado L."/>
            <person name="Berlin A."/>
            <person name="Bochicchio J."/>
            <person name="Borenstein D."/>
            <person name="Chapman S.B."/>
            <person name="Chen Z."/>
            <person name="Engels R."/>
            <person name="Freedman E."/>
            <person name="Gellesch M."/>
            <person name="Goldberg J."/>
            <person name="Griggs A."/>
            <person name="Gujja S."/>
            <person name="Heilman E."/>
            <person name="Heiman D."/>
            <person name="Hepburn T."/>
            <person name="Howarth C."/>
            <person name="Jen D."/>
            <person name="Larson L."/>
            <person name="Lewis B."/>
            <person name="Mehta T."/>
            <person name="Park D."/>
            <person name="Pearson M."/>
            <person name="Roberts A."/>
            <person name="Saif S."/>
            <person name="Shea T."/>
            <person name="Shenoy N."/>
            <person name="Sisk P."/>
            <person name="Stolte C."/>
            <person name="Sykes S."/>
            <person name="Thomson T."/>
            <person name="Walk T."/>
            <person name="White J."/>
            <person name="Yandava C."/>
            <person name="Izard J."/>
            <person name="Baranova O.V."/>
            <person name="Blanton J.M."/>
            <person name="Tanner A.C."/>
            <person name="Dewhirst F.E."/>
            <person name="Haas B."/>
            <person name="Nusbaum C."/>
            <person name="Birren B."/>
        </authorList>
    </citation>
    <scope>NUCLEOTIDE SEQUENCE [LARGE SCALE GENOMIC DNA]</scope>
    <source>
        <strain evidence="1">1-1 BBBD Race 1</strain>
    </source>
</reference>
<protein>
    <recommendedName>
        <fullName evidence="4">OTU domain-containing protein</fullName>
    </recommendedName>
</protein>
<proteinExistence type="predicted"/>
<reference evidence="1" key="2">
    <citation type="submission" date="2016-05" db="EMBL/GenBank/DDBJ databases">
        <title>Comparative analysis highlights variable genome content of wheat rusts and divergence of the mating loci.</title>
        <authorList>
            <person name="Cuomo C.A."/>
            <person name="Bakkeren G."/>
            <person name="Szabo L."/>
            <person name="Khalil H."/>
            <person name="Joly D."/>
            <person name="Goldberg J."/>
            <person name="Young S."/>
            <person name="Zeng Q."/>
            <person name="Fellers J."/>
        </authorList>
    </citation>
    <scope>NUCLEOTIDE SEQUENCE [LARGE SCALE GENOMIC DNA]</scope>
    <source>
        <strain evidence="1">1-1 BBBD Race 1</strain>
    </source>
</reference>
<dbReference type="VEuPathDB" id="FungiDB:PTTG_28718"/>
<name>A0A180G9P4_PUCT1</name>
<dbReference type="AlphaFoldDB" id="A0A180G9P4"/>
<dbReference type="OrthoDB" id="2507501at2759"/>
<organism evidence="1">
    <name type="scientific">Puccinia triticina (isolate 1-1 / race 1 (BBBD))</name>
    <name type="common">Brown leaf rust fungus</name>
    <dbReference type="NCBI Taxonomy" id="630390"/>
    <lineage>
        <taxon>Eukaryota</taxon>
        <taxon>Fungi</taxon>
        <taxon>Dikarya</taxon>
        <taxon>Basidiomycota</taxon>
        <taxon>Pucciniomycotina</taxon>
        <taxon>Pucciniomycetes</taxon>
        <taxon>Pucciniales</taxon>
        <taxon>Pucciniaceae</taxon>
        <taxon>Puccinia</taxon>
    </lineage>
</organism>
<evidence type="ECO:0008006" key="4">
    <source>
        <dbReference type="Google" id="ProtNLM"/>
    </source>
</evidence>